<dbReference type="CDD" id="cd07341">
    <property type="entry name" value="M56_BlaR1_MecR1_like"/>
    <property type="match status" value="1"/>
</dbReference>
<feature type="transmembrane region" description="Helical" evidence="2">
    <location>
        <begin position="88"/>
        <end position="108"/>
    </location>
</feature>
<evidence type="ECO:0000256" key="2">
    <source>
        <dbReference type="SAM" id="Phobius"/>
    </source>
</evidence>
<keyword evidence="2" id="KW-0472">Membrane</keyword>
<dbReference type="EMBL" id="JAVDQY010000002">
    <property type="protein sequence ID" value="MDR6526500.1"/>
    <property type="molecule type" value="Genomic_DNA"/>
</dbReference>
<evidence type="ECO:0000259" key="3">
    <source>
        <dbReference type="Pfam" id="PF05569"/>
    </source>
</evidence>
<dbReference type="AlphaFoldDB" id="A0AAE3Y9L0"/>
<protein>
    <recommendedName>
        <fullName evidence="3">Peptidase M56 domain-containing protein</fullName>
    </recommendedName>
</protein>
<gene>
    <name evidence="4" type="ORF">J2787_001880</name>
</gene>
<dbReference type="InterPro" id="IPR008756">
    <property type="entry name" value="Peptidase_M56"/>
</dbReference>
<evidence type="ECO:0000313" key="4">
    <source>
        <dbReference type="EMBL" id="MDR6526500.1"/>
    </source>
</evidence>
<feature type="domain" description="Peptidase M56" evidence="3">
    <location>
        <begin position="81"/>
        <end position="250"/>
    </location>
</feature>
<feature type="transmembrane region" description="Helical" evidence="2">
    <location>
        <begin position="6"/>
        <end position="22"/>
    </location>
</feature>
<dbReference type="PANTHER" id="PTHR34978:SF3">
    <property type="entry name" value="SLR0241 PROTEIN"/>
    <property type="match status" value="1"/>
</dbReference>
<comment type="caution">
    <text evidence="4">The sequence shown here is derived from an EMBL/GenBank/DDBJ whole genome shotgun (WGS) entry which is preliminary data.</text>
</comment>
<dbReference type="RefSeq" id="WP_309946008.1">
    <property type="nucleotide sequence ID" value="NZ_JAVDQY010000002.1"/>
</dbReference>
<feature type="transmembrane region" description="Helical" evidence="2">
    <location>
        <begin position="258"/>
        <end position="277"/>
    </location>
</feature>
<evidence type="ECO:0000256" key="1">
    <source>
        <dbReference type="SAM" id="MobiDB-lite"/>
    </source>
</evidence>
<keyword evidence="2" id="KW-1133">Transmembrane helix</keyword>
<reference evidence="4" key="1">
    <citation type="submission" date="2023-07" db="EMBL/GenBank/DDBJ databases">
        <title>Sorghum-associated microbial communities from plants grown in Nebraska, USA.</title>
        <authorList>
            <person name="Schachtman D."/>
        </authorList>
    </citation>
    <scope>NUCLEOTIDE SEQUENCE</scope>
    <source>
        <strain evidence="4">DS2360</strain>
    </source>
</reference>
<feature type="transmembrane region" description="Helical" evidence="2">
    <location>
        <begin position="34"/>
        <end position="55"/>
    </location>
</feature>
<organism evidence="4 5">
    <name type="scientific">Chryseobacterium rhizosphaerae</name>
    <dbReference type="NCBI Taxonomy" id="395937"/>
    <lineage>
        <taxon>Bacteria</taxon>
        <taxon>Pseudomonadati</taxon>
        <taxon>Bacteroidota</taxon>
        <taxon>Flavobacteriia</taxon>
        <taxon>Flavobacteriales</taxon>
        <taxon>Weeksellaceae</taxon>
        <taxon>Chryseobacterium group</taxon>
        <taxon>Chryseobacterium</taxon>
    </lineage>
</organism>
<proteinExistence type="predicted"/>
<keyword evidence="2" id="KW-0812">Transmembrane</keyword>
<dbReference type="Pfam" id="PF05569">
    <property type="entry name" value="Peptidase_M56"/>
    <property type="match status" value="1"/>
</dbReference>
<feature type="compositionally biased region" description="Basic and acidic residues" evidence="1">
    <location>
        <begin position="329"/>
        <end position="338"/>
    </location>
</feature>
<dbReference type="Proteomes" id="UP001184861">
    <property type="component" value="Unassembled WGS sequence"/>
</dbReference>
<dbReference type="PANTHER" id="PTHR34978">
    <property type="entry name" value="POSSIBLE SENSOR-TRANSDUCER PROTEIN BLAR"/>
    <property type="match status" value="1"/>
</dbReference>
<sequence length="469" mass="52895">MIAIVLKIMICSSLLIAIYYLFLEKEKMYGFNRFYLLFSLAFSYTVPLISITTALPKPEKTASLTFEETAQQIILTPSGESSFDGMTIAWILYGVITAFLLVRSILAIRAIKKIKGKRITYLNYHIVSTEKRISPFSFWNTIYLGENYITGNIIDSRIFLHEKSHIDQKHSIDIACMEIVKIFTWFNPVLFLYKKAMLTNHEFLADEAVLKNNFNVKSYQALILDEIISSQNPALTHSFNFNNTKKRFIMMTTKKSKLILFKKAASIPVFMAAFMVFTSKTYANNPIGANTEPQQLQPSKNVLPQHIDKAIYSSDESVKNEKPLPVTELQKESFKTKADTLSPKKKTVAESNEDKNTLTEKTSNSNDHNVEPQYPGGHQALRAKVVNTMDISKMETLKGVIKSVAYIYIDENGKTTKVTTSGDNEMFNNELFKAVTTIGNEVTWTPGTQNGKAIAAVVKLPATLSFSKP</sequence>
<dbReference type="InterPro" id="IPR052173">
    <property type="entry name" value="Beta-lactam_resp_regulator"/>
</dbReference>
<feature type="region of interest" description="Disordered" evidence="1">
    <location>
        <begin position="314"/>
        <end position="376"/>
    </location>
</feature>
<name>A0AAE3Y9L0_9FLAO</name>
<accession>A0AAE3Y9L0</accession>
<evidence type="ECO:0000313" key="5">
    <source>
        <dbReference type="Proteomes" id="UP001184861"/>
    </source>
</evidence>